<dbReference type="GO" id="GO:0016829">
    <property type="term" value="F:lyase activity"/>
    <property type="evidence" value="ECO:0007669"/>
    <property type="project" value="UniProtKB-KW"/>
</dbReference>
<dbReference type="RefSeq" id="WP_070703486.1">
    <property type="nucleotide sequence ID" value="NZ_JBHLVH010000014.1"/>
</dbReference>
<keyword evidence="3 4" id="KW-0456">Lyase</keyword>
<keyword evidence="2 4" id="KW-0648">Protein biosynthesis</keyword>
<feature type="domain" description="YbaK/aminoacyl-tRNA synthetase-associated" evidence="5">
    <location>
        <begin position="35"/>
        <end position="150"/>
    </location>
</feature>
<comment type="similarity">
    <text evidence="1 4">Belongs to the prolyl-tRNA editing family. YbaK/EbsC subfamily.</text>
</comment>
<dbReference type="AlphaFoldDB" id="A0A2I1PDW8"/>
<dbReference type="CDD" id="cd00002">
    <property type="entry name" value="YbaK_deacylase"/>
    <property type="match status" value="1"/>
</dbReference>
<dbReference type="SUPFAM" id="SSF55826">
    <property type="entry name" value="YbaK/ProRS associated domain"/>
    <property type="match status" value="1"/>
</dbReference>
<evidence type="ECO:0000313" key="7">
    <source>
        <dbReference type="Proteomes" id="UP000234206"/>
    </source>
</evidence>
<evidence type="ECO:0000256" key="2">
    <source>
        <dbReference type="ARBA" id="ARBA00022917"/>
    </source>
</evidence>
<dbReference type="Proteomes" id="UP000234206">
    <property type="component" value="Unassembled WGS sequence"/>
</dbReference>
<protein>
    <recommendedName>
        <fullName evidence="4">Cys-tRNA(Pro)/Cys-tRNA(Cys) deacylase</fullName>
        <ecNumber evidence="4">4.2.-.-</ecNumber>
    </recommendedName>
</protein>
<sequence>MRIPTTPATLALDAAGVPWTGHAFGHEDDVEGYGQEAAEALGIPEERIFKTLVVDSGAKGRHELAVAVVAVADRLDTKAVARELGVKRCSMADVAAAERATGYVVGGISPFGQKTRLPMLVDQRITDHGTVFVSGGRRGFDVELSPDALLTATGARLADVRQA</sequence>
<dbReference type="InterPro" id="IPR004369">
    <property type="entry name" value="Prolyl-tRNA_editing_YbaK/EbsC"/>
</dbReference>
<dbReference type="PIRSF" id="PIRSF006181">
    <property type="entry name" value="EbsC_YbaK"/>
    <property type="match status" value="1"/>
</dbReference>
<gene>
    <name evidence="6" type="ORF">CYJ76_00665</name>
</gene>
<dbReference type="InterPro" id="IPR007214">
    <property type="entry name" value="YbaK/aa-tRNA-synth-assoc-dom"/>
</dbReference>
<dbReference type="GO" id="GO:0002161">
    <property type="term" value="F:aminoacyl-tRNA deacylase activity"/>
    <property type="evidence" value="ECO:0007669"/>
    <property type="project" value="InterPro"/>
</dbReference>
<evidence type="ECO:0000256" key="1">
    <source>
        <dbReference type="ARBA" id="ARBA00009798"/>
    </source>
</evidence>
<comment type="caution">
    <text evidence="6">The sequence shown here is derived from an EMBL/GenBank/DDBJ whole genome shotgun (WGS) entry which is preliminary data.</text>
</comment>
<accession>A0A2I1PDW8</accession>
<dbReference type="Pfam" id="PF04073">
    <property type="entry name" value="tRNA_edit"/>
    <property type="match status" value="1"/>
</dbReference>
<proteinExistence type="inferred from homology"/>
<dbReference type="EC" id="4.2.-.-" evidence="4"/>
<evidence type="ECO:0000256" key="4">
    <source>
        <dbReference type="PIRNR" id="PIRNR006181"/>
    </source>
</evidence>
<evidence type="ECO:0000313" key="6">
    <source>
        <dbReference type="EMBL" id="PKZ42800.1"/>
    </source>
</evidence>
<dbReference type="Gene3D" id="3.90.960.10">
    <property type="entry name" value="YbaK/aminoacyl-tRNA synthetase-associated domain"/>
    <property type="match status" value="1"/>
</dbReference>
<reference evidence="6 7" key="1">
    <citation type="submission" date="2017-12" db="EMBL/GenBank/DDBJ databases">
        <title>Phylogenetic diversity of female urinary microbiome.</title>
        <authorList>
            <person name="Thomas-White K."/>
            <person name="Wolfe A.J."/>
        </authorList>
    </citation>
    <scope>NUCLEOTIDE SEQUENCE [LARGE SCALE GENOMIC DNA]</scope>
    <source>
        <strain evidence="6 7">UMB1298</strain>
    </source>
</reference>
<name>A0A2I1PDW8_9MICO</name>
<dbReference type="InterPro" id="IPR036754">
    <property type="entry name" value="YbaK/aa-tRNA-synt-asso_dom_sf"/>
</dbReference>
<evidence type="ECO:0000259" key="5">
    <source>
        <dbReference type="Pfam" id="PF04073"/>
    </source>
</evidence>
<organism evidence="6 7">
    <name type="scientific">Kytococcus schroeteri</name>
    <dbReference type="NCBI Taxonomy" id="138300"/>
    <lineage>
        <taxon>Bacteria</taxon>
        <taxon>Bacillati</taxon>
        <taxon>Actinomycetota</taxon>
        <taxon>Actinomycetes</taxon>
        <taxon>Micrococcales</taxon>
        <taxon>Kytococcaceae</taxon>
        <taxon>Kytococcus</taxon>
    </lineage>
</organism>
<evidence type="ECO:0000256" key="3">
    <source>
        <dbReference type="ARBA" id="ARBA00023239"/>
    </source>
</evidence>
<dbReference type="GO" id="GO:0006412">
    <property type="term" value="P:translation"/>
    <property type="evidence" value="ECO:0007669"/>
    <property type="project" value="UniProtKB-KW"/>
</dbReference>
<keyword evidence="7" id="KW-1185">Reference proteome</keyword>
<dbReference type="PANTHER" id="PTHR30411">
    <property type="entry name" value="CYTOPLASMIC PROTEIN"/>
    <property type="match status" value="1"/>
</dbReference>
<dbReference type="EMBL" id="PKIZ01000001">
    <property type="protein sequence ID" value="PKZ42800.1"/>
    <property type="molecule type" value="Genomic_DNA"/>
</dbReference>
<dbReference type="PANTHER" id="PTHR30411:SF0">
    <property type="entry name" value="CYS-TRNA(PRO)_CYS-TRNA(CYS) DEACYLASE YBAK"/>
    <property type="match status" value="1"/>
</dbReference>
<dbReference type="OrthoDB" id="9809296at2"/>